<evidence type="ECO:0000259" key="2">
    <source>
        <dbReference type="Pfam" id="PF23493"/>
    </source>
</evidence>
<dbReference type="EMBL" id="WHPC01000072">
    <property type="protein sequence ID" value="MPV38298.1"/>
    <property type="molecule type" value="Genomic_DNA"/>
</dbReference>
<keyword evidence="5" id="KW-1185">Reference proteome</keyword>
<gene>
    <name evidence="4" type="ORF">GB881_14810</name>
</gene>
<feature type="domain" description="YqeB PH" evidence="3">
    <location>
        <begin position="5"/>
        <end position="151"/>
    </location>
</feature>
<proteinExistence type="predicted"/>
<comment type="caution">
    <text evidence="4">The sequence shown here is derived from an EMBL/GenBank/DDBJ whole genome shotgun (WGS) entry which is preliminary data.</text>
</comment>
<evidence type="ECO:0000256" key="1">
    <source>
        <dbReference type="SAM" id="Phobius"/>
    </source>
</evidence>
<dbReference type="InterPro" id="IPR056411">
    <property type="entry name" value="CysS_C"/>
</dbReference>
<keyword evidence="1" id="KW-0472">Membrane</keyword>
<dbReference type="Pfam" id="PF23494">
    <property type="entry name" value="bPH_10"/>
    <property type="match status" value="1"/>
</dbReference>
<keyword evidence="1" id="KW-1133">Transmembrane helix</keyword>
<dbReference type="Pfam" id="PF23493">
    <property type="entry name" value="CysS_C"/>
    <property type="match status" value="1"/>
</dbReference>
<dbReference type="Proteomes" id="UP000437709">
    <property type="component" value="Unassembled WGS sequence"/>
</dbReference>
<dbReference type="InterPro" id="IPR057798">
    <property type="entry name" value="PH_YqeB"/>
</dbReference>
<evidence type="ECO:0000313" key="4">
    <source>
        <dbReference type="EMBL" id="MPV38298.1"/>
    </source>
</evidence>
<feature type="transmembrane region" description="Helical" evidence="1">
    <location>
        <begin position="60"/>
        <end position="82"/>
    </location>
</feature>
<protein>
    <submittedName>
        <fullName evidence="4">Uncharacterized protein</fullName>
    </submittedName>
</protein>
<organism evidence="4 5">
    <name type="scientific">Georgenia subflava</name>
    <dbReference type="NCBI Taxonomy" id="1622177"/>
    <lineage>
        <taxon>Bacteria</taxon>
        <taxon>Bacillati</taxon>
        <taxon>Actinomycetota</taxon>
        <taxon>Actinomycetes</taxon>
        <taxon>Micrococcales</taxon>
        <taxon>Bogoriellaceae</taxon>
        <taxon>Georgenia</taxon>
    </lineage>
</organism>
<dbReference type="OrthoDB" id="3267452at2"/>
<dbReference type="AlphaFoldDB" id="A0A6N7EME1"/>
<keyword evidence="1" id="KW-0812">Transmembrane</keyword>
<evidence type="ECO:0000259" key="3">
    <source>
        <dbReference type="Pfam" id="PF23494"/>
    </source>
</evidence>
<dbReference type="RefSeq" id="WP_152194280.1">
    <property type="nucleotide sequence ID" value="NZ_VUKD01000001.1"/>
</dbReference>
<reference evidence="4 5" key="1">
    <citation type="submission" date="2019-10" db="EMBL/GenBank/DDBJ databases">
        <title>Georgenia wutianyii sp. nov. and Georgenia yuyongxinii sp. nov. isolated from plateau pika (Ochotona curzoniae) in the Qinghai-Tibet plateau of China.</title>
        <authorList>
            <person name="Tian Z."/>
        </authorList>
    </citation>
    <scope>NUCLEOTIDE SEQUENCE [LARGE SCALE GENOMIC DNA]</scope>
    <source>
        <strain evidence="4 5">JCM 19765</strain>
    </source>
</reference>
<name>A0A6N7EME1_9MICO</name>
<feature type="transmembrane region" description="Helical" evidence="1">
    <location>
        <begin position="21"/>
        <end position="40"/>
    </location>
</feature>
<sequence length="238" mass="24902">MASSTTIRLPLRVRIALCTGHPLAGAVLGVGVALLVEWLAETSVTFDGVMGAGDRVGEPVALTVLGGLGLLVGLVLAVSVLGESLRAQVSDRAITLEWDDARVSVPRPLIRSVVLDGDLVLLGPGGVELARVRCDVDRGELRRALAAHGYPEPVSTDPHADAFVPVCPAGGLTEQDLRLLSARARAVAAGEHGDAELLRRQLAARGIMVRDVHRPGRRSAGQQWRAVESMLAPHAAAA</sequence>
<accession>A0A6N7EME1</accession>
<feature type="domain" description="Cysteinyl-tRNA ligase anticodon binding" evidence="2">
    <location>
        <begin position="171"/>
        <end position="225"/>
    </location>
</feature>
<evidence type="ECO:0000313" key="5">
    <source>
        <dbReference type="Proteomes" id="UP000437709"/>
    </source>
</evidence>